<feature type="non-terminal residue" evidence="1">
    <location>
        <position position="1"/>
    </location>
</feature>
<dbReference type="EMBL" id="BLLF01000749">
    <property type="protein sequence ID" value="GFH14636.1"/>
    <property type="molecule type" value="Genomic_DNA"/>
</dbReference>
<accession>A0A699Z5S5</accession>
<dbReference type="SUPFAM" id="SSF51735">
    <property type="entry name" value="NAD(P)-binding Rossmann-fold domains"/>
    <property type="match status" value="1"/>
</dbReference>
<evidence type="ECO:0000313" key="1">
    <source>
        <dbReference type="EMBL" id="GFH14636.1"/>
    </source>
</evidence>
<dbReference type="AlphaFoldDB" id="A0A699Z5S5"/>
<dbReference type="Gene3D" id="3.40.50.300">
    <property type="entry name" value="P-loop containing nucleotide triphosphate hydrolases"/>
    <property type="match status" value="1"/>
</dbReference>
<dbReference type="InterPro" id="IPR027417">
    <property type="entry name" value="P-loop_NTPase"/>
</dbReference>
<organism evidence="1 2">
    <name type="scientific">Haematococcus lacustris</name>
    <name type="common">Green alga</name>
    <name type="synonym">Haematococcus pluvialis</name>
    <dbReference type="NCBI Taxonomy" id="44745"/>
    <lineage>
        <taxon>Eukaryota</taxon>
        <taxon>Viridiplantae</taxon>
        <taxon>Chlorophyta</taxon>
        <taxon>core chlorophytes</taxon>
        <taxon>Chlorophyceae</taxon>
        <taxon>CS clade</taxon>
        <taxon>Chlamydomonadales</taxon>
        <taxon>Haematococcaceae</taxon>
        <taxon>Haematococcus</taxon>
    </lineage>
</organism>
<dbReference type="PANTHER" id="PTHR23117">
    <property type="entry name" value="GUANYLATE KINASE-RELATED"/>
    <property type="match status" value="1"/>
</dbReference>
<feature type="non-terminal residue" evidence="1">
    <location>
        <position position="192"/>
    </location>
</feature>
<name>A0A699Z5S5_HAELA</name>
<comment type="caution">
    <text evidence="1">The sequence shown here is derived from an EMBL/GenBank/DDBJ whole genome shotgun (WGS) entry which is preliminary data.</text>
</comment>
<reference evidence="1 2" key="1">
    <citation type="submission" date="2020-02" db="EMBL/GenBank/DDBJ databases">
        <title>Draft genome sequence of Haematococcus lacustris strain NIES-144.</title>
        <authorList>
            <person name="Morimoto D."/>
            <person name="Nakagawa S."/>
            <person name="Yoshida T."/>
            <person name="Sawayama S."/>
        </authorList>
    </citation>
    <scope>NUCLEOTIDE SEQUENCE [LARGE SCALE GENOMIC DNA]</scope>
    <source>
        <strain evidence="1 2">NIES-144</strain>
    </source>
</reference>
<dbReference type="SUPFAM" id="SSF52540">
    <property type="entry name" value="P-loop containing nucleoside triphosphate hydrolases"/>
    <property type="match status" value="1"/>
</dbReference>
<dbReference type="PANTHER" id="PTHR23117:SF13">
    <property type="entry name" value="GUANYLATE KINASE"/>
    <property type="match status" value="1"/>
</dbReference>
<dbReference type="GO" id="GO:0004385">
    <property type="term" value="F:GMP kinase activity"/>
    <property type="evidence" value="ECO:0007669"/>
    <property type="project" value="TreeGrafter"/>
</dbReference>
<dbReference type="GO" id="GO:0005829">
    <property type="term" value="C:cytosol"/>
    <property type="evidence" value="ECO:0007669"/>
    <property type="project" value="TreeGrafter"/>
</dbReference>
<dbReference type="Proteomes" id="UP000485058">
    <property type="component" value="Unassembled WGS sequence"/>
</dbReference>
<dbReference type="Gene3D" id="3.40.50.720">
    <property type="entry name" value="NAD(P)-binding Rossmann-like Domain"/>
    <property type="match status" value="1"/>
</dbReference>
<evidence type="ECO:0000313" key="2">
    <source>
        <dbReference type="Proteomes" id="UP000485058"/>
    </source>
</evidence>
<protein>
    <submittedName>
        <fullName evidence="1">Dehydrogenase/reductase SDR family member 11</fullName>
    </submittedName>
</protein>
<dbReference type="InterPro" id="IPR036291">
    <property type="entry name" value="NAD(P)-bd_dom_sf"/>
</dbReference>
<gene>
    <name evidence="1" type="ORF">HaLaN_10733</name>
</gene>
<keyword evidence="2" id="KW-1185">Reference proteome</keyword>
<sequence length="192" mass="20670">RLVGRGTESVAQIKKRQEAAKDEINSLNEKGLYDYLIINDNLEEAVEKLRYIAERCLAGLDPEPGQVPESVIIEDVSGGTLQLQAKGEDVSQADVKLVDFGLSCFIPNKHLQAEAKVKERAARNAQREERWCRNMGPSSRLPVVGASAMLSLIEGPAGSEVAGMHQWEGKVALVTGASSGIGWATCEALALA</sequence>
<proteinExistence type="predicted"/>